<feature type="region of interest" description="Disordered" evidence="1">
    <location>
        <begin position="1"/>
        <end position="51"/>
    </location>
</feature>
<organism evidence="3 4">
    <name type="scientific">Ciona intestinalis</name>
    <name type="common">Transparent sea squirt</name>
    <name type="synonym">Ascidia intestinalis</name>
    <dbReference type="NCBI Taxonomy" id="7719"/>
    <lineage>
        <taxon>Eukaryota</taxon>
        <taxon>Metazoa</taxon>
        <taxon>Chordata</taxon>
        <taxon>Tunicata</taxon>
        <taxon>Ascidiacea</taxon>
        <taxon>Phlebobranchia</taxon>
        <taxon>Cionidae</taxon>
        <taxon>Ciona</taxon>
    </lineage>
</organism>
<protein>
    <recommendedName>
        <fullName evidence="2">Death domain-containing protein</fullName>
    </recommendedName>
</protein>
<dbReference type="PANTHER" id="PTHR15077">
    <property type="entry name" value="FAS-ASSOCIATING DEATH DOMAIN-CONTAINING PROTEIN FADD"/>
    <property type="match status" value="1"/>
</dbReference>
<dbReference type="InterPro" id="IPR016729">
    <property type="entry name" value="FADD"/>
</dbReference>
<dbReference type="STRING" id="7719.ENSCINP00000015703"/>
<dbReference type="InterPro" id="IPR000488">
    <property type="entry name" value="Death_dom"/>
</dbReference>
<dbReference type="SUPFAM" id="SSF47986">
    <property type="entry name" value="DEATH domain"/>
    <property type="match status" value="1"/>
</dbReference>
<dbReference type="PROSITE" id="PS50017">
    <property type="entry name" value="DEATH_DOMAIN"/>
    <property type="match status" value="1"/>
</dbReference>
<dbReference type="Proteomes" id="UP000008144">
    <property type="component" value="Chromosome 12"/>
</dbReference>
<dbReference type="Ensembl" id="ENSCINT00000015703.3">
    <property type="protein sequence ID" value="ENSCINP00000015703.3"/>
    <property type="gene ID" value="ENSCING00000021115.1"/>
</dbReference>
<accession>F6T7N2</accession>
<evidence type="ECO:0000313" key="4">
    <source>
        <dbReference type="Proteomes" id="UP000008144"/>
    </source>
</evidence>
<reference evidence="3" key="3">
    <citation type="submission" date="2025-08" db="UniProtKB">
        <authorList>
            <consortium name="Ensembl"/>
        </authorList>
    </citation>
    <scope>IDENTIFICATION</scope>
</reference>
<evidence type="ECO:0000256" key="1">
    <source>
        <dbReference type="SAM" id="MobiDB-lite"/>
    </source>
</evidence>
<dbReference type="HOGENOM" id="CLU_1926829_0_0_1"/>
<dbReference type="GO" id="GO:0007165">
    <property type="term" value="P:signal transduction"/>
    <property type="evidence" value="ECO:0007669"/>
    <property type="project" value="InterPro"/>
</dbReference>
<feature type="domain" description="Death" evidence="2">
    <location>
        <begin position="52"/>
        <end position="131"/>
    </location>
</feature>
<keyword evidence="4" id="KW-1185">Reference proteome</keyword>
<sequence length="131" mass="14363">MTVSEINNEDEGEDEDAVLDDPDDEMDDESNLLDGSQEDNDAEAGAVLDSLSTDDITMLATKIGSDWTKLAPHVNLKPKDIKEIQEDSEDIVLQARQTLVTWQDLVGSKATWTTLSQALKAAGLEQIEKES</sequence>
<dbReference type="Gene3D" id="1.10.533.10">
    <property type="entry name" value="Death Domain, Fas"/>
    <property type="match status" value="1"/>
</dbReference>
<evidence type="ECO:0000313" key="3">
    <source>
        <dbReference type="Ensembl" id="ENSCINP00000015703.3"/>
    </source>
</evidence>
<evidence type="ECO:0000259" key="2">
    <source>
        <dbReference type="PROSITE" id="PS50017"/>
    </source>
</evidence>
<feature type="compositionally biased region" description="Acidic residues" evidence="1">
    <location>
        <begin position="7"/>
        <end position="42"/>
    </location>
</feature>
<dbReference type="InterPro" id="IPR011029">
    <property type="entry name" value="DEATH-like_dom_sf"/>
</dbReference>
<name>F6T7N2_CIOIN</name>
<dbReference type="AlphaFoldDB" id="F6T7N2"/>
<reference evidence="4" key="1">
    <citation type="journal article" date="2002" name="Science">
        <title>The draft genome of Ciona intestinalis: insights into chordate and vertebrate origins.</title>
        <authorList>
            <person name="Dehal P."/>
            <person name="Satou Y."/>
            <person name="Campbell R.K."/>
            <person name="Chapman J."/>
            <person name="Degnan B."/>
            <person name="De Tomaso A."/>
            <person name="Davidson B."/>
            <person name="Di Gregorio A."/>
            <person name="Gelpke M."/>
            <person name="Goodstein D.M."/>
            <person name="Harafuji N."/>
            <person name="Hastings K.E."/>
            <person name="Ho I."/>
            <person name="Hotta K."/>
            <person name="Huang W."/>
            <person name="Kawashima T."/>
            <person name="Lemaire P."/>
            <person name="Martinez D."/>
            <person name="Meinertzhagen I.A."/>
            <person name="Necula S."/>
            <person name="Nonaka M."/>
            <person name="Putnam N."/>
            <person name="Rash S."/>
            <person name="Saiga H."/>
            <person name="Satake M."/>
            <person name="Terry A."/>
            <person name="Yamada L."/>
            <person name="Wang H.G."/>
            <person name="Awazu S."/>
            <person name="Azumi K."/>
            <person name="Boore J."/>
            <person name="Branno M."/>
            <person name="Chin-Bow S."/>
            <person name="DeSantis R."/>
            <person name="Doyle S."/>
            <person name="Francino P."/>
            <person name="Keys D.N."/>
            <person name="Haga S."/>
            <person name="Hayashi H."/>
            <person name="Hino K."/>
            <person name="Imai K.S."/>
            <person name="Inaba K."/>
            <person name="Kano S."/>
            <person name="Kobayashi K."/>
            <person name="Kobayashi M."/>
            <person name="Lee B.I."/>
            <person name="Makabe K.W."/>
            <person name="Manohar C."/>
            <person name="Matassi G."/>
            <person name="Medina M."/>
            <person name="Mochizuki Y."/>
            <person name="Mount S."/>
            <person name="Morishita T."/>
            <person name="Miura S."/>
            <person name="Nakayama A."/>
            <person name="Nishizaka S."/>
            <person name="Nomoto H."/>
            <person name="Ohta F."/>
            <person name="Oishi K."/>
            <person name="Rigoutsos I."/>
            <person name="Sano M."/>
            <person name="Sasaki A."/>
            <person name="Sasakura Y."/>
            <person name="Shoguchi E."/>
            <person name="Shin-i T."/>
            <person name="Spagnuolo A."/>
            <person name="Stainier D."/>
            <person name="Suzuki M.M."/>
            <person name="Tassy O."/>
            <person name="Takatori N."/>
            <person name="Tokuoka M."/>
            <person name="Yagi K."/>
            <person name="Yoshizaki F."/>
            <person name="Wada S."/>
            <person name="Zhang C."/>
            <person name="Hyatt P.D."/>
            <person name="Larimer F."/>
            <person name="Detter C."/>
            <person name="Doggett N."/>
            <person name="Glavina T."/>
            <person name="Hawkins T."/>
            <person name="Richardson P."/>
            <person name="Lucas S."/>
            <person name="Kohara Y."/>
            <person name="Levine M."/>
            <person name="Satoh N."/>
            <person name="Rokhsar D.S."/>
        </authorList>
    </citation>
    <scope>NUCLEOTIDE SEQUENCE [LARGE SCALE GENOMIC DNA]</scope>
</reference>
<dbReference type="Pfam" id="PF00531">
    <property type="entry name" value="Death"/>
    <property type="match status" value="1"/>
</dbReference>
<dbReference type="EMBL" id="EAAA01000981">
    <property type="status" value="NOT_ANNOTATED_CDS"/>
    <property type="molecule type" value="Genomic_DNA"/>
</dbReference>
<dbReference type="InParanoid" id="F6T7N2"/>
<dbReference type="GeneTree" id="ENSGT00390000016232"/>
<reference evidence="3" key="2">
    <citation type="journal article" date="2008" name="Genome Biol.">
        <title>Improved genome assembly and evidence-based global gene model set for the chordate Ciona intestinalis: new insight into intron and operon populations.</title>
        <authorList>
            <person name="Satou Y."/>
            <person name="Mineta K."/>
            <person name="Ogasawara M."/>
            <person name="Sasakura Y."/>
            <person name="Shoguchi E."/>
            <person name="Ueno K."/>
            <person name="Yamada L."/>
            <person name="Matsumoto J."/>
            <person name="Wasserscheid J."/>
            <person name="Dewar K."/>
            <person name="Wiley G.B."/>
            <person name="Macmil S.L."/>
            <person name="Roe B.A."/>
            <person name="Zeller R.W."/>
            <person name="Hastings K.E."/>
            <person name="Lemaire P."/>
            <person name="Lindquist E."/>
            <person name="Endo T."/>
            <person name="Hotta K."/>
            <person name="Inaba K."/>
        </authorList>
    </citation>
    <scope>NUCLEOTIDE SEQUENCE [LARGE SCALE GENOMIC DNA]</scope>
    <source>
        <strain evidence="3">wild type</strain>
    </source>
</reference>
<proteinExistence type="predicted"/>
<reference evidence="3" key="4">
    <citation type="submission" date="2025-09" db="UniProtKB">
        <authorList>
            <consortium name="Ensembl"/>
        </authorList>
    </citation>
    <scope>IDENTIFICATION</scope>
</reference>